<dbReference type="RefSeq" id="WP_020545654.1">
    <property type="nucleotide sequence ID" value="NZ_CP068985.1"/>
</dbReference>
<sequence length="118" mass="12590">MLRDARAVLARSGTEVSVVRDAAGSVAQRLLASIISVACSVAERSIASPADIDAAATAGLSYPYGPLAWGERIGAGKLLRLQWNLHATTGDPRYRPTRWLTERVQLGLPLTHPLFPTG</sequence>
<dbReference type="GO" id="GO:0016491">
    <property type="term" value="F:oxidoreductase activity"/>
    <property type="evidence" value="ECO:0007669"/>
    <property type="project" value="UniProtKB-KW"/>
</dbReference>
<dbReference type="Gene3D" id="1.10.1040.10">
    <property type="entry name" value="N-(1-d-carboxylethyl)-l-norvaline Dehydrogenase, domain 2"/>
    <property type="match status" value="1"/>
</dbReference>
<feature type="domain" description="3-hydroxyacyl-CoA dehydrogenase C-terminal" evidence="3">
    <location>
        <begin position="25"/>
        <end position="107"/>
    </location>
</feature>
<proteinExistence type="inferred from homology"/>
<gene>
    <name evidence="4" type="primary">paaH</name>
    <name evidence="4" type="ORF">Nocox_33060</name>
</gene>
<dbReference type="InterPro" id="IPR008927">
    <property type="entry name" value="6-PGluconate_DH-like_C_sf"/>
</dbReference>
<reference evidence="4 5" key="1">
    <citation type="journal article" date="2021" name="ACS Chem. Biol.">
        <title>Genomic-Led Discovery of a Novel Glycopeptide Antibiotic by Nonomuraea coxensis DSM 45129.</title>
        <authorList>
            <person name="Yushchuk O."/>
            <person name="Vior N.M."/>
            <person name="Andreo-Vidal A."/>
            <person name="Berini F."/>
            <person name="Ruckert C."/>
            <person name="Busche T."/>
            <person name="Binda E."/>
            <person name="Kalinowski J."/>
            <person name="Truman A.W."/>
            <person name="Marinelli F."/>
        </authorList>
    </citation>
    <scope>NUCLEOTIDE SEQUENCE [LARGE SCALE GENOMIC DNA]</scope>
    <source>
        <strain evidence="4 5">DSM 45129</strain>
    </source>
</reference>
<comment type="pathway">
    <text evidence="1">Lipid metabolism; butanoate metabolism.</text>
</comment>
<evidence type="ECO:0000259" key="3">
    <source>
        <dbReference type="Pfam" id="PF00725"/>
    </source>
</evidence>
<dbReference type="Pfam" id="PF00725">
    <property type="entry name" value="3HCDH"/>
    <property type="match status" value="1"/>
</dbReference>
<comment type="similarity">
    <text evidence="2">Belongs to the 3-hydroxyacyl-CoA dehydrogenase family.</text>
</comment>
<dbReference type="PANTHER" id="PTHR48075:SF5">
    <property type="entry name" value="3-HYDROXYBUTYRYL-COA DEHYDROGENASE"/>
    <property type="match status" value="1"/>
</dbReference>
<protein>
    <submittedName>
        <fullName evidence="4">3-hydroxyadipyl-CoA dehydrogenase</fullName>
        <ecNumber evidence="4">1.1.1.-</ecNumber>
    </submittedName>
</protein>
<evidence type="ECO:0000256" key="2">
    <source>
        <dbReference type="ARBA" id="ARBA00009463"/>
    </source>
</evidence>
<accession>A0ABX8U8X7</accession>
<keyword evidence="4" id="KW-0560">Oxidoreductase</keyword>
<dbReference type="InterPro" id="IPR006108">
    <property type="entry name" value="3HC_DH_C"/>
</dbReference>
<dbReference type="EMBL" id="CP068985">
    <property type="protein sequence ID" value="QYC44182.1"/>
    <property type="molecule type" value="Genomic_DNA"/>
</dbReference>
<name>A0ABX8U8X7_9ACTN</name>
<dbReference type="Proteomes" id="UP000824681">
    <property type="component" value="Chromosome"/>
</dbReference>
<evidence type="ECO:0000313" key="5">
    <source>
        <dbReference type="Proteomes" id="UP000824681"/>
    </source>
</evidence>
<dbReference type="EC" id="1.1.1.-" evidence="4"/>
<evidence type="ECO:0000313" key="4">
    <source>
        <dbReference type="EMBL" id="QYC44182.1"/>
    </source>
</evidence>
<dbReference type="SUPFAM" id="SSF48179">
    <property type="entry name" value="6-phosphogluconate dehydrogenase C-terminal domain-like"/>
    <property type="match status" value="1"/>
</dbReference>
<dbReference type="PANTHER" id="PTHR48075">
    <property type="entry name" value="3-HYDROXYACYL-COA DEHYDROGENASE FAMILY PROTEIN"/>
    <property type="match status" value="1"/>
</dbReference>
<evidence type="ECO:0000256" key="1">
    <source>
        <dbReference type="ARBA" id="ARBA00005086"/>
    </source>
</evidence>
<dbReference type="InterPro" id="IPR013328">
    <property type="entry name" value="6PGD_dom2"/>
</dbReference>
<organism evidence="4 5">
    <name type="scientific">Nonomuraea coxensis DSM 45129</name>
    <dbReference type="NCBI Taxonomy" id="1122611"/>
    <lineage>
        <taxon>Bacteria</taxon>
        <taxon>Bacillati</taxon>
        <taxon>Actinomycetota</taxon>
        <taxon>Actinomycetes</taxon>
        <taxon>Streptosporangiales</taxon>
        <taxon>Streptosporangiaceae</taxon>
        <taxon>Nonomuraea</taxon>
    </lineage>
</organism>
<keyword evidence="5" id="KW-1185">Reference proteome</keyword>